<accession>A0ABM9PQZ9</accession>
<feature type="compositionally biased region" description="Polar residues" evidence="1">
    <location>
        <begin position="661"/>
        <end position="672"/>
    </location>
</feature>
<gene>
    <name evidence="2" type="ORF">T190115A13A_60212</name>
</gene>
<comment type="caution">
    <text evidence="2">The sequence shown here is derived from an EMBL/GenBank/DDBJ whole genome shotgun (WGS) entry which is preliminary data.</text>
</comment>
<dbReference type="EMBL" id="CAXJRC010000043">
    <property type="protein sequence ID" value="CAL2108217.1"/>
    <property type="molecule type" value="Genomic_DNA"/>
</dbReference>
<dbReference type="RefSeq" id="WP_348739800.1">
    <property type="nucleotide sequence ID" value="NZ_CAXJRC010000043.1"/>
</dbReference>
<evidence type="ECO:0000256" key="1">
    <source>
        <dbReference type="SAM" id="MobiDB-lite"/>
    </source>
</evidence>
<reference evidence="2 3" key="1">
    <citation type="submission" date="2024-05" db="EMBL/GenBank/DDBJ databases">
        <authorList>
            <person name="Duchaud E."/>
        </authorList>
    </citation>
    <scope>NUCLEOTIDE SEQUENCE [LARGE SCALE GENOMIC DNA]</scope>
    <source>
        <strain evidence="2">Ena-SAMPLE-TAB-13-05-2024-13:56:06:370-140305</strain>
    </source>
</reference>
<name>A0ABM9PQZ9_9FLAO</name>
<evidence type="ECO:0008006" key="4">
    <source>
        <dbReference type="Google" id="ProtNLM"/>
    </source>
</evidence>
<organism evidence="2 3">
    <name type="scientific">Tenacibaculum vairaonense</name>
    <dbReference type="NCBI Taxonomy" id="3137860"/>
    <lineage>
        <taxon>Bacteria</taxon>
        <taxon>Pseudomonadati</taxon>
        <taxon>Bacteroidota</taxon>
        <taxon>Flavobacteriia</taxon>
        <taxon>Flavobacteriales</taxon>
        <taxon>Flavobacteriaceae</taxon>
        <taxon>Tenacibaculum</taxon>
    </lineage>
</organism>
<proteinExistence type="predicted"/>
<evidence type="ECO:0000313" key="3">
    <source>
        <dbReference type="Proteomes" id="UP001497602"/>
    </source>
</evidence>
<feature type="region of interest" description="Disordered" evidence="1">
    <location>
        <begin position="637"/>
        <end position="679"/>
    </location>
</feature>
<sequence>MPKFWNNIYVVTKDELIPKFWKSYNNLNNEIWRYRNNENYGVKRAQYGGNSRELLIIFDTLPKHVQDAIGDERKTQHPLERFYKIKLNTVSFYNDFTYPDGNYLPPQTIEQYIINATVLQAVLELKKAREFERSSKGGSLRGINKTLINDLKSFNEILSDRFKVTHNIPTSTRFAQKLDDFNTKGLISVIKDPEQKRKSNALKNDEPTQRLLNAMFASQKKKPTPTEVSDQYKAFLAGYVQIVNKETDEIYDPKAYKTLSDSTIKNFLTNWDSTIATHAIRNGDRQKLIQKFIPYISFSQAKHSGSLLSIDDRQPPFNYEGSKRMWFYNAIDTGSEAFTCWVYGKTKEGIILDFYRQLVRNYHNWGLNLPDGLECESSLNSSFKDTFLQEGTMFQDVRIEANKARGKRIERYYRDLRYTLEKEREGWLARPSALSESNQAGNEKRIIIPYQKLVKQCLTDIMTWNNMEHSKIKGKTRWEVFLETQNPNLKPTNYKAFLQYLGYHTQTSCNAGIVNLQNGKFVLGDKGEIYTGALLINLMKKIEGKNIDVYWLDDNQGEVFKALAYINGRYVCELQSKPIPPRAKIERTPADEVKLAIMASYANTVSSYMKTKKNDLEKVSIIDLRSKTLNNKFQIDELIKTETPPPKTEDLPNYDKEQQHEWSSQESDTGQSWDKAFDI</sequence>
<dbReference type="Proteomes" id="UP001497602">
    <property type="component" value="Unassembled WGS sequence"/>
</dbReference>
<keyword evidence="3" id="KW-1185">Reference proteome</keyword>
<feature type="compositionally biased region" description="Basic and acidic residues" evidence="1">
    <location>
        <begin position="647"/>
        <end position="660"/>
    </location>
</feature>
<evidence type="ECO:0000313" key="2">
    <source>
        <dbReference type="EMBL" id="CAL2108217.1"/>
    </source>
</evidence>
<protein>
    <recommendedName>
        <fullName evidence="4">Integrase catalytic domain-containing protein</fullName>
    </recommendedName>
</protein>